<dbReference type="Proteomes" id="UP000007391">
    <property type="component" value="Chromosome"/>
</dbReference>
<dbReference type="EMBL" id="CP003423">
    <property type="protein sequence ID" value="AFH42347.1"/>
    <property type="molecule type" value="Genomic_DNA"/>
</dbReference>
<keyword evidence="1" id="KW-0648">Protein biosynthesis</keyword>
<keyword evidence="2" id="KW-1185">Reference proteome</keyword>
<dbReference type="RefSeq" id="WP_014557496.1">
    <property type="nucleotide sequence ID" value="NC_017461.1"/>
</dbReference>
<name>I0A040_FERFK</name>
<reference evidence="1 2" key="2">
    <citation type="journal article" date="2014" name="Extremophiles">
        <title>Analysis of the complete genome of Fervidococcus fontis confirms the distinct phylogenetic position of the order Fervidicoccales and suggests its environmental function.</title>
        <authorList>
            <person name="Lebedinsky A.V."/>
            <person name="Mardanov A.V."/>
            <person name="Kublanov I.V."/>
            <person name="Gumerov V.M."/>
            <person name="Beletsky A.V."/>
            <person name="Perevalova A.A."/>
            <person name="Bidzhieva S.Kh."/>
            <person name="Bonch-Osmolovskaya E.A."/>
            <person name="Skryabin K.G."/>
            <person name="Ravin N.V."/>
        </authorList>
    </citation>
    <scope>NUCLEOTIDE SEQUENCE [LARGE SCALE GENOMIC DNA]</scope>
    <source>
        <strain evidence="2">DSM 19380 / VKM B-2539 / Kam940</strain>
    </source>
</reference>
<proteinExistence type="predicted"/>
<dbReference type="NCBIfam" id="NF005013">
    <property type="entry name" value="PRK06418.1"/>
    <property type="match status" value="1"/>
</dbReference>
<dbReference type="STRING" id="1163730.FFONT_0357"/>
<organism evidence="1 2">
    <name type="scientific">Fervidicoccus fontis (strain DSM 19380 / JCM 18336 / VKM B-2539 / Kam940)</name>
    <dbReference type="NCBI Taxonomy" id="1163730"/>
    <lineage>
        <taxon>Archaea</taxon>
        <taxon>Thermoproteota</taxon>
        <taxon>Thermoprotei</taxon>
        <taxon>Fervidicoccales</taxon>
        <taxon>Fervidicoccaceae</taxon>
        <taxon>Fervidicoccus</taxon>
    </lineage>
</organism>
<accession>I0A040</accession>
<keyword evidence="1" id="KW-0251">Elongation factor</keyword>
<dbReference type="HOGENOM" id="CLU_132460_1_0_2"/>
<protein>
    <submittedName>
        <fullName evidence="1">Transcription elongation factor NusA-like protein</fullName>
    </submittedName>
</protein>
<gene>
    <name evidence="1" type="ordered locus">FFONT_0357</name>
</gene>
<sequence>MKIPLDYICVKTGVLCPRCQRLVDSGKVDKKEIPVMKALIELEEEKEFKFLKDLNYIRTIWSEDLCVIVVKSDMQSQYQLKKVAKALSEKLNVRVQIVEDTRDLKKLASELLSPVRIVGVNTIWLPDGTTEYVIRISKYDARALPTKVEVLEDVFHKLFKSPAKIKME</sequence>
<dbReference type="OrthoDB" id="4111at2157"/>
<dbReference type="InParanoid" id="I0A040"/>
<dbReference type="GeneID" id="12449428"/>
<evidence type="ECO:0000313" key="2">
    <source>
        <dbReference type="Proteomes" id="UP000007391"/>
    </source>
</evidence>
<dbReference type="GO" id="GO:0003746">
    <property type="term" value="F:translation elongation factor activity"/>
    <property type="evidence" value="ECO:0007669"/>
    <property type="project" value="UniProtKB-KW"/>
</dbReference>
<dbReference type="KEGG" id="ffo:FFONT_0357"/>
<dbReference type="AlphaFoldDB" id="I0A040"/>
<reference evidence="2" key="1">
    <citation type="submission" date="2012-03" db="EMBL/GenBank/DDBJ databases">
        <title>Fervidicoccus fontis complete genome analysis confirms its distinct phylogenetic position and predicts its environmental function.</title>
        <authorList>
            <person name="Lebedinsky A.V."/>
            <person name="Mardanov A.V."/>
            <person name="Gumerov V.M."/>
            <person name="Beletsky A.V."/>
            <person name="Kublanov I.V."/>
            <person name="Perevalova A.A."/>
            <person name="Bonch-Osmolovskaya E.A."/>
            <person name="Ravin N.V."/>
            <person name="Skryabin K.G."/>
        </authorList>
    </citation>
    <scope>NUCLEOTIDE SEQUENCE [LARGE SCALE GENOMIC DNA]</scope>
    <source>
        <strain evidence="2">DSM 19380 / VKM B-2539 / Kam940</strain>
    </source>
</reference>
<dbReference type="eggNOG" id="arCOG01761">
    <property type="taxonomic scope" value="Archaea"/>
</dbReference>
<evidence type="ECO:0000313" key="1">
    <source>
        <dbReference type="EMBL" id="AFH42347.1"/>
    </source>
</evidence>